<dbReference type="EMBL" id="SEYY01000427">
    <property type="protein sequence ID" value="KAB7507289.1"/>
    <property type="molecule type" value="Genomic_DNA"/>
</dbReference>
<evidence type="ECO:0000256" key="1">
    <source>
        <dbReference type="ARBA" id="ARBA00004123"/>
    </source>
</evidence>
<reference evidence="12 13" key="1">
    <citation type="journal article" date="2019" name="PLoS Biol.">
        <title>Sex chromosomes control vertical transmission of feminizing Wolbachia symbionts in an isopod.</title>
        <authorList>
            <person name="Becking T."/>
            <person name="Chebbi M.A."/>
            <person name="Giraud I."/>
            <person name="Moumen B."/>
            <person name="Laverre T."/>
            <person name="Caubet Y."/>
            <person name="Peccoud J."/>
            <person name="Gilbert C."/>
            <person name="Cordaux R."/>
        </authorList>
    </citation>
    <scope>NUCLEOTIDE SEQUENCE [LARGE SCALE GENOMIC DNA]</scope>
    <source>
        <strain evidence="12">ANa2</strain>
        <tissue evidence="12">Whole body excluding digestive tract and cuticle</tissue>
    </source>
</reference>
<gene>
    <name evidence="12" type="primary">Eaf</name>
    <name evidence="12" type="ORF">Anas_02478</name>
</gene>
<evidence type="ECO:0000256" key="4">
    <source>
        <dbReference type="ARBA" id="ARBA00022553"/>
    </source>
</evidence>
<keyword evidence="6" id="KW-0010">Activator</keyword>
<feature type="compositionally biased region" description="Low complexity" evidence="10">
    <location>
        <begin position="126"/>
        <end position="160"/>
    </location>
</feature>
<evidence type="ECO:0000256" key="6">
    <source>
        <dbReference type="ARBA" id="ARBA00023159"/>
    </source>
</evidence>
<dbReference type="GO" id="GO:0006368">
    <property type="term" value="P:transcription elongation by RNA polymerase II"/>
    <property type="evidence" value="ECO:0007669"/>
    <property type="project" value="InterPro"/>
</dbReference>
<comment type="function">
    <text evidence="9">Promotes transcriptional elongation by Su(Tpl)/ELL. Essential for development.</text>
</comment>
<evidence type="ECO:0000259" key="11">
    <source>
        <dbReference type="Pfam" id="PF09816"/>
    </source>
</evidence>
<keyword evidence="8" id="KW-0539">Nucleus</keyword>
<keyword evidence="13" id="KW-1185">Reference proteome</keyword>
<evidence type="ECO:0000256" key="10">
    <source>
        <dbReference type="SAM" id="MobiDB-lite"/>
    </source>
</evidence>
<keyword evidence="4" id="KW-0597">Phosphoprotein</keyword>
<dbReference type="AlphaFoldDB" id="A0A5N5TMC3"/>
<feature type="region of interest" description="Disordered" evidence="10">
    <location>
        <begin position="94"/>
        <end position="252"/>
    </location>
</feature>
<comment type="subcellular location">
    <subcellularLocation>
        <location evidence="1">Nucleus</location>
    </subcellularLocation>
</comment>
<feature type="domain" description="Transcription elongation factor Eaf N-terminal" evidence="11">
    <location>
        <begin position="14"/>
        <end position="95"/>
    </location>
</feature>
<proteinExistence type="inferred from homology"/>
<keyword evidence="7" id="KW-0804">Transcription</keyword>
<feature type="compositionally biased region" description="Polar residues" evidence="10">
    <location>
        <begin position="116"/>
        <end position="125"/>
    </location>
</feature>
<evidence type="ECO:0000256" key="2">
    <source>
        <dbReference type="ARBA" id="ARBA00007798"/>
    </source>
</evidence>
<evidence type="ECO:0000256" key="9">
    <source>
        <dbReference type="ARBA" id="ARBA00025617"/>
    </source>
</evidence>
<dbReference type="InterPro" id="IPR027093">
    <property type="entry name" value="EAF_fam"/>
</dbReference>
<dbReference type="PANTHER" id="PTHR15970:SF2">
    <property type="entry name" value="ELL-ASSOCIATED FACTOR EAF"/>
    <property type="match status" value="1"/>
</dbReference>
<feature type="compositionally biased region" description="Low complexity" evidence="10">
    <location>
        <begin position="175"/>
        <end position="194"/>
    </location>
</feature>
<evidence type="ECO:0000256" key="8">
    <source>
        <dbReference type="ARBA" id="ARBA00023242"/>
    </source>
</evidence>
<evidence type="ECO:0000256" key="3">
    <source>
        <dbReference type="ARBA" id="ARBA00021452"/>
    </source>
</evidence>
<name>A0A5N5TMC3_9CRUS</name>
<comment type="caution">
    <text evidence="12">The sequence shown here is derived from an EMBL/GenBank/DDBJ whole genome shotgun (WGS) entry which is preliminary data.</text>
</comment>
<evidence type="ECO:0000313" key="12">
    <source>
        <dbReference type="EMBL" id="KAB7507289.1"/>
    </source>
</evidence>
<keyword evidence="5" id="KW-0805">Transcription regulation</keyword>
<accession>A0A5N5TMC3</accession>
<dbReference type="OrthoDB" id="125903at2759"/>
<dbReference type="GO" id="GO:0003711">
    <property type="term" value="F:transcription elongation factor activity"/>
    <property type="evidence" value="ECO:0007669"/>
    <property type="project" value="TreeGrafter"/>
</dbReference>
<feature type="compositionally biased region" description="Polar residues" evidence="10">
    <location>
        <begin position="204"/>
        <end position="222"/>
    </location>
</feature>
<evidence type="ECO:0000256" key="7">
    <source>
        <dbReference type="ARBA" id="ARBA00023163"/>
    </source>
</evidence>
<dbReference type="PANTHER" id="PTHR15970">
    <property type="entry name" value="ELL-ASSOCIATED FACTOR EAF"/>
    <property type="match status" value="1"/>
</dbReference>
<comment type="similarity">
    <text evidence="2">Belongs to the EAF family.</text>
</comment>
<dbReference type="InterPro" id="IPR019194">
    <property type="entry name" value="Tscrpt_elong_fac_Eaf_N"/>
</dbReference>
<protein>
    <recommendedName>
        <fullName evidence="3">Ell-associated factor Eaf</fullName>
    </recommendedName>
</protein>
<sequence length="252" mass="26737">MAQRFGFPLNGVKELKLGKTFTKGYKDEAYHTIRYDFKPASVDSQNAGFVEVVDKEVTLNVPLTGGAGAAQEAVFKGNRTPASKDCLLVIDHSTEGSNRKAMPKGKSLQDAPHNKPSPSQNHSSGSPHVARPSPSHRSPPSSKSPSRSSTVKSHSTTSTPGSMPMLNFEEERKSSIMSDSSSDSDSNSSSSSCDSDSDSDTEMQDSQQNASVAAAPSQNYTANGHGPKNGFAVSHKTSPTSILSDLELSEED</sequence>
<dbReference type="GO" id="GO:0032783">
    <property type="term" value="C:super elongation complex"/>
    <property type="evidence" value="ECO:0007669"/>
    <property type="project" value="InterPro"/>
</dbReference>
<dbReference type="Pfam" id="PF09816">
    <property type="entry name" value="EAF"/>
    <property type="match status" value="1"/>
</dbReference>
<organism evidence="12 13">
    <name type="scientific">Armadillidium nasatum</name>
    <dbReference type="NCBI Taxonomy" id="96803"/>
    <lineage>
        <taxon>Eukaryota</taxon>
        <taxon>Metazoa</taxon>
        <taxon>Ecdysozoa</taxon>
        <taxon>Arthropoda</taxon>
        <taxon>Crustacea</taxon>
        <taxon>Multicrustacea</taxon>
        <taxon>Malacostraca</taxon>
        <taxon>Eumalacostraca</taxon>
        <taxon>Peracarida</taxon>
        <taxon>Isopoda</taxon>
        <taxon>Oniscidea</taxon>
        <taxon>Crinocheta</taxon>
        <taxon>Armadillidiidae</taxon>
        <taxon>Armadillidium</taxon>
    </lineage>
</organism>
<evidence type="ECO:0000256" key="5">
    <source>
        <dbReference type="ARBA" id="ARBA00023015"/>
    </source>
</evidence>
<dbReference type="Proteomes" id="UP000326759">
    <property type="component" value="Unassembled WGS sequence"/>
</dbReference>
<evidence type="ECO:0000313" key="13">
    <source>
        <dbReference type="Proteomes" id="UP000326759"/>
    </source>
</evidence>